<dbReference type="RefSeq" id="WP_091463810.1">
    <property type="nucleotide sequence ID" value="NZ_FOEI01000001.1"/>
</dbReference>
<name>A0A1H8YSS2_9FLAO</name>
<dbReference type="EMBL" id="FOEI01000001">
    <property type="protein sequence ID" value="SEP55245.1"/>
    <property type="molecule type" value="Genomic_DNA"/>
</dbReference>
<feature type="domain" description="Secretion system C-terminal sorting" evidence="3">
    <location>
        <begin position="485"/>
        <end position="556"/>
    </location>
</feature>
<dbReference type="InterPro" id="IPR026444">
    <property type="entry name" value="Secre_tail"/>
</dbReference>
<evidence type="ECO:0000256" key="2">
    <source>
        <dbReference type="SAM" id="SignalP"/>
    </source>
</evidence>
<reference evidence="4 5" key="1">
    <citation type="submission" date="2016-10" db="EMBL/GenBank/DDBJ databases">
        <authorList>
            <person name="de Groot N.N."/>
        </authorList>
    </citation>
    <scope>NUCLEOTIDE SEQUENCE [LARGE SCALE GENOMIC DNA]</scope>
    <source>
        <strain evidence="4 5">DSM 27078</strain>
    </source>
</reference>
<feature type="signal peptide" evidence="2">
    <location>
        <begin position="1"/>
        <end position="22"/>
    </location>
</feature>
<keyword evidence="5" id="KW-1185">Reference proteome</keyword>
<evidence type="ECO:0000313" key="4">
    <source>
        <dbReference type="EMBL" id="SEP55245.1"/>
    </source>
</evidence>
<feature type="chain" id="PRO_5011486186" evidence="2">
    <location>
        <begin position="23"/>
        <end position="558"/>
    </location>
</feature>
<gene>
    <name evidence="4" type="ORF">SAMN05444005_101161</name>
</gene>
<evidence type="ECO:0000313" key="5">
    <source>
        <dbReference type="Proteomes" id="UP000198648"/>
    </source>
</evidence>
<protein>
    <submittedName>
        <fullName evidence="4">Por secretion system C-terminal sorting domain-containing protein</fullName>
    </submittedName>
</protein>
<accession>A0A1H8YSS2</accession>
<sequence>MKITKTLLTISFFLFKSITCFAQWSTDTTINNPICIAQNDQSPPYTISDGNGGTIMVWYDFRNGASNIDIYAQRIDANGVIQWVTDGIPICTAVNNQEYPQIIPDGNGGAIIAWSDYRNSTFEYDIYAQKINAAGLIQWANNGVPICTAAFDNHDPNMVSDGNGGAIITWVDNRILENNLDIYAQSINSSGIVQWATDGIVICGNTAQNQFPKIVSDGSNGAIITWQDSRNGNFDIYAQRVNSSGIIQWTNNGVAICTAPDSQSYPSIISNNNGGAIITWSDGRNSSTSAYDIFAQCINSNGIVQWAVNGVTICASSNDQDSPELVSDGNNGAIITWTDYRITANSADLYAQRISSNGIVQWAANGIAISNTINNQWLANIISDNNGGAIITWQDERLDFPSYDIYVQRINFNGDLQWTTNGTPVSTAINMQRKPSILSDGNGGSIITWADFRSGTNYDIYAQKINTSGTLSTDMYAVSNDSLYIFPNPSNGLITIKSTENISYIYITNQLGEIVYKNECSNLNDKDFDLTNLSNGIYFYKVITDSNKISKGKIIIKH</sequence>
<dbReference type="NCBIfam" id="TIGR04183">
    <property type="entry name" value="Por_Secre_tail"/>
    <property type="match status" value="1"/>
</dbReference>
<keyword evidence="1 2" id="KW-0732">Signal</keyword>
<dbReference type="STRING" id="1299341.SAMN05444005_101161"/>
<dbReference type="OrthoDB" id="1110367at2"/>
<organism evidence="4 5">
    <name type="scientific">Flavobacterium urocaniciphilum</name>
    <dbReference type="NCBI Taxonomy" id="1299341"/>
    <lineage>
        <taxon>Bacteria</taxon>
        <taxon>Pseudomonadati</taxon>
        <taxon>Bacteroidota</taxon>
        <taxon>Flavobacteriia</taxon>
        <taxon>Flavobacteriales</taxon>
        <taxon>Flavobacteriaceae</taxon>
        <taxon>Flavobacterium</taxon>
    </lineage>
</organism>
<evidence type="ECO:0000259" key="3">
    <source>
        <dbReference type="Pfam" id="PF18962"/>
    </source>
</evidence>
<dbReference type="Pfam" id="PF18962">
    <property type="entry name" value="Por_Secre_tail"/>
    <property type="match status" value="1"/>
</dbReference>
<dbReference type="Proteomes" id="UP000198648">
    <property type="component" value="Unassembled WGS sequence"/>
</dbReference>
<evidence type="ECO:0000256" key="1">
    <source>
        <dbReference type="ARBA" id="ARBA00022729"/>
    </source>
</evidence>
<dbReference type="AlphaFoldDB" id="A0A1H8YSS2"/>
<proteinExistence type="predicted"/>